<dbReference type="Proteomes" id="UP000198420">
    <property type="component" value="Unassembled WGS sequence"/>
</dbReference>
<dbReference type="EMBL" id="FZNP01000009">
    <property type="protein sequence ID" value="SNR95555.1"/>
    <property type="molecule type" value="Genomic_DNA"/>
</dbReference>
<feature type="compositionally biased region" description="Basic and acidic residues" evidence="1">
    <location>
        <begin position="102"/>
        <end position="116"/>
    </location>
</feature>
<name>A0A239AIT0_9ACTN</name>
<gene>
    <name evidence="3" type="ORF">SAMN06265355_1094</name>
</gene>
<feature type="region of interest" description="Disordered" evidence="1">
    <location>
        <begin position="84"/>
        <end position="262"/>
    </location>
</feature>
<proteinExistence type="predicted"/>
<dbReference type="OrthoDB" id="3475928at2"/>
<dbReference type="RefSeq" id="WP_143227203.1">
    <property type="nucleotide sequence ID" value="NZ_FZNP01000009.1"/>
</dbReference>
<reference evidence="4" key="1">
    <citation type="submission" date="2017-06" db="EMBL/GenBank/DDBJ databases">
        <authorList>
            <person name="Varghese N."/>
            <person name="Submissions S."/>
        </authorList>
    </citation>
    <scope>NUCLEOTIDE SEQUENCE [LARGE SCALE GENOMIC DNA]</scope>
    <source>
        <strain evidence="4">DSM 44485</strain>
    </source>
</reference>
<feature type="signal peptide" evidence="2">
    <location>
        <begin position="1"/>
        <end position="27"/>
    </location>
</feature>
<protein>
    <submittedName>
        <fullName evidence="3">Uncharacterized protein</fullName>
    </submittedName>
</protein>
<dbReference type="AlphaFoldDB" id="A0A239AIT0"/>
<evidence type="ECO:0000256" key="1">
    <source>
        <dbReference type="SAM" id="MobiDB-lite"/>
    </source>
</evidence>
<feature type="compositionally biased region" description="Low complexity" evidence="1">
    <location>
        <begin position="117"/>
        <end position="251"/>
    </location>
</feature>
<organism evidence="3 4">
    <name type="scientific">Actinomadura mexicana</name>
    <dbReference type="NCBI Taxonomy" id="134959"/>
    <lineage>
        <taxon>Bacteria</taxon>
        <taxon>Bacillati</taxon>
        <taxon>Actinomycetota</taxon>
        <taxon>Actinomycetes</taxon>
        <taxon>Streptosporangiales</taxon>
        <taxon>Thermomonosporaceae</taxon>
        <taxon>Actinomadura</taxon>
    </lineage>
</organism>
<keyword evidence="4" id="KW-1185">Reference proteome</keyword>
<evidence type="ECO:0000256" key="2">
    <source>
        <dbReference type="SAM" id="SignalP"/>
    </source>
</evidence>
<keyword evidence="2" id="KW-0732">Signal</keyword>
<evidence type="ECO:0000313" key="4">
    <source>
        <dbReference type="Proteomes" id="UP000198420"/>
    </source>
</evidence>
<accession>A0A239AIT0</accession>
<evidence type="ECO:0000313" key="3">
    <source>
        <dbReference type="EMBL" id="SNR95555.1"/>
    </source>
</evidence>
<feature type="chain" id="PRO_5012737561" evidence="2">
    <location>
        <begin position="28"/>
        <end position="342"/>
    </location>
</feature>
<sequence length="342" mass="35288">MKRILRTMAVTGITMGAAVLAAPSAMADINFYAVEKAYVGHNGPSYISEKGPGDLIYTDITKSPKAAPVIGNKPVTTGDITTKLHGGKHNTAVTGVEGSEQEATKVAHAKAAEHQAAEQQAAPQQESLQAAPEQGAQQAAPQQDAQQAAPQQGAEQAAPQQAEQQAAPQQEAQQAAPQQEAQQAAPQQEAEQAAPQQDAQQAAPEQGAQQAAPQQEAQQAAPQQEAQQAAPQQEAQPNAPEQQADANAPQAGQRLATTGDHPKPVQIHAVKKAIVGQNGPVVNSEKGPGDAIFTNLSGSPRSNVYAGNSATMTGPISTKLHGGKHNTVINAIAGPAQESNKR</sequence>